<proteinExistence type="predicted"/>
<dbReference type="EnsemblPlants" id="AVESA.00010b.r2.6CG1106130.1">
    <property type="protein sequence ID" value="AVESA.00010b.r2.6CG1106130.1.CDS.1"/>
    <property type="gene ID" value="AVESA.00010b.r2.6CG1106130"/>
</dbReference>
<dbReference type="Proteomes" id="UP001732700">
    <property type="component" value="Chromosome 6C"/>
</dbReference>
<evidence type="ECO:0000313" key="2">
    <source>
        <dbReference type="Proteomes" id="UP001732700"/>
    </source>
</evidence>
<sequence length="172" mass="20265">MDQLCLAEKQKWTRRAKIKWCKLGDENMKFFHTIGTYRFRKNKICVFRNGQQEYFAEVDKLKIATEYFRDLFSEGRAWEPCIDIHHLYSQQSHSLQNLADPFTWEEIQQAVQDAPASKIPAPDGFTNEFYHLYLPELKDNIMEIFQAFHNKSINLDGVKSAFIALLPKNETP</sequence>
<accession>A0ACD5Z8T1</accession>
<name>A0ACD5Z8T1_AVESA</name>
<evidence type="ECO:0000313" key="1">
    <source>
        <dbReference type="EnsemblPlants" id="AVESA.00010b.r2.6CG1106130.1.CDS.1"/>
    </source>
</evidence>
<reference evidence="1" key="1">
    <citation type="submission" date="2021-05" db="EMBL/GenBank/DDBJ databases">
        <authorList>
            <person name="Scholz U."/>
            <person name="Mascher M."/>
            <person name="Fiebig A."/>
        </authorList>
    </citation>
    <scope>NUCLEOTIDE SEQUENCE [LARGE SCALE GENOMIC DNA]</scope>
</reference>
<keyword evidence="2" id="KW-1185">Reference proteome</keyword>
<reference evidence="1" key="2">
    <citation type="submission" date="2025-09" db="UniProtKB">
        <authorList>
            <consortium name="EnsemblPlants"/>
        </authorList>
    </citation>
    <scope>IDENTIFICATION</scope>
</reference>
<protein>
    <submittedName>
        <fullName evidence="1">Uncharacterized protein</fullName>
    </submittedName>
</protein>
<organism evidence="1 2">
    <name type="scientific">Avena sativa</name>
    <name type="common">Oat</name>
    <dbReference type="NCBI Taxonomy" id="4498"/>
    <lineage>
        <taxon>Eukaryota</taxon>
        <taxon>Viridiplantae</taxon>
        <taxon>Streptophyta</taxon>
        <taxon>Embryophyta</taxon>
        <taxon>Tracheophyta</taxon>
        <taxon>Spermatophyta</taxon>
        <taxon>Magnoliopsida</taxon>
        <taxon>Liliopsida</taxon>
        <taxon>Poales</taxon>
        <taxon>Poaceae</taxon>
        <taxon>BOP clade</taxon>
        <taxon>Pooideae</taxon>
        <taxon>Poodae</taxon>
        <taxon>Poeae</taxon>
        <taxon>Poeae Chloroplast Group 1 (Aveneae type)</taxon>
        <taxon>Aveninae</taxon>
        <taxon>Avena</taxon>
    </lineage>
</organism>